<evidence type="ECO:0000313" key="9">
    <source>
        <dbReference type="Proteomes" id="UP000261360"/>
    </source>
</evidence>
<dbReference type="GO" id="GO:0005886">
    <property type="term" value="C:plasma membrane"/>
    <property type="evidence" value="ECO:0007669"/>
    <property type="project" value="TreeGrafter"/>
</dbReference>
<dbReference type="Proteomes" id="UP000261360">
    <property type="component" value="Unplaced"/>
</dbReference>
<organism evidence="8 9">
    <name type="scientific">Seriola lalandi dorsalis</name>
    <dbReference type="NCBI Taxonomy" id="1841481"/>
    <lineage>
        <taxon>Eukaryota</taxon>
        <taxon>Metazoa</taxon>
        <taxon>Chordata</taxon>
        <taxon>Craniata</taxon>
        <taxon>Vertebrata</taxon>
        <taxon>Euteleostomi</taxon>
        <taxon>Actinopterygii</taxon>
        <taxon>Neopterygii</taxon>
        <taxon>Teleostei</taxon>
        <taxon>Neoteleostei</taxon>
        <taxon>Acanthomorphata</taxon>
        <taxon>Carangaria</taxon>
        <taxon>Carangiformes</taxon>
        <taxon>Carangidae</taxon>
        <taxon>Seriola</taxon>
    </lineage>
</organism>
<dbReference type="Ensembl" id="ENSSLDT00000010039.1">
    <property type="protein sequence ID" value="ENSSLDP00000009695.1"/>
    <property type="gene ID" value="ENSSLDG00000007720.1"/>
</dbReference>
<evidence type="ECO:0000256" key="6">
    <source>
        <dbReference type="SAM" id="Phobius"/>
    </source>
</evidence>
<dbReference type="GeneID" id="111649962"/>
<reference evidence="8" key="2">
    <citation type="submission" date="2025-09" db="UniProtKB">
        <authorList>
            <consortium name="Ensembl"/>
        </authorList>
    </citation>
    <scope>IDENTIFICATION</scope>
</reference>
<dbReference type="InterPro" id="IPR019402">
    <property type="entry name" value="CWH43_N"/>
</dbReference>
<sequence>MWGCSPWALLPPVYSVCTAAGLWAVYFLAVQDQKISPLSSQYRRRNGSFYAPYISIAGNFPPASCIFSEVMNLAAIVGFIIAVLRYLQLKHAIDKPWLNFASLVAFSIGCFGMTLVGNFQLFTQEMIHNLGTFMTFGLGTLFCWVQSYITLSVNLRNEGRKAGVIRFLLSAAITLCMILYFSLMSQRLHMHAARCQWALVMFFLTFLATFAIEFRHNRFDVVCTDNTGRPLSLSETHSQVCRYQADQL</sequence>
<dbReference type="Pfam" id="PF10277">
    <property type="entry name" value="Frag1"/>
    <property type="match status" value="1"/>
</dbReference>
<feature type="transmembrane region" description="Helical" evidence="6">
    <location>
        <begin position="70"/>
        <end position="88"/>
    </location>
</feature>
<dbReference type="GO" id="GO:0012505">
    <property type="term" value="C:endomembrane system"/>
    <property type="evidence" value="ECO:0007669"/>
    <property type="project" value="UniProtKB-SubCell"/>
</dbReference>
<evidence type="ECO:0000256" key="2">
    <source>
        <dbReference type="ARBA" id="ARBA00006565"/>
    </source>
</evidence>
<dbReference type="InterPro" id="IPR050911">
    <property type="entry name" value="DRAM/TMEM150_Autophagy_Mod"/>
</dbReference>
<evidence type="ECO:0000256" key="3">
    <source>
        <dbReference type="ARBA" id="ARBA00022692"/>
    </source>
</evidence>
<dbReference type="PANTHER" id="PTHR21324">
    <property type="entry name" value="FASTING-INDUCIBLE INTEGRAL MEMBRANE PROTEIN TM6P1-RELATED"/>
    <property type="match status" value="1"/>
</dbReference>
<comment type="subcellular location">
    <subcellularLocation>
        <location evidence="1">Endomembrane system</location>
        <topology evidence="1">Multi-pass membrane protein</topology>
    </subcellularLocation>
</comment>
<keyword evidence="4 6" id="KW-1133">Transmembrane helix</keyword>
<feature type="transmembrane region" description="Helical" evidence="6">
    <location>
        <begin position="163"/>
        <end position="183"/>
    </location>
</feature>
<dbReference type="GeneTree" id="ENSGT01030000234578"/>
<comment type="similarity">
    <text evidence="2">Belongs to the DRAM/TMEM150 family.</text>
</comment>
<feature type="transmembrane region" description="Helical" evidence="6">
    <location>
        <begin position="100"/>
        <end position="121"/>
    </location>
</feature>
<dbReference type="RefSeq" id="XP_023255436.1">
    <property type="nucleotide sequence ID" value="XM_023399668.1"/>
</dbReference>
<feature type="domain" description="CWH43-like N-terminal" evidence="7">
    <location>
        <begin position="6"/>
        <end position="216"/>
    </location>
</feature>
<feature type="transmembrane region" description="Helical" evidence="6">
    <location>
        <begin position="133"/>
        <end position="151"/>
    </location>
</feature>
<feature type="transmembrane region" description="Helical" evidence="6">
    <location>
        <begin position="12"/>
        <end position="30"/>
    </location>
</feature>
<reference evidence="8" key="1">
    <citation type="submission" date="2025-08" db="UniProtKB">
        <authorList>
            <consortium name="Ensembl"/>
        </authorList>
    </citation>
    <scope>IDENTIFICATION</scope>
</reference>
<dbReference type="STRING" id="1841481.ENSSLDP00000009695"/>
<protein>
    <submittedName>
        <fullName evidence="8">Transmembrane protein 150C</fullName>
    </submittedName>
</protein>
<proteinExistence type="inferred from homology"/>
<evidence type="ECO:0000259" key="7">
    <source>
        <dbReference type="Pfam" id="PF10277"/>
    </source>
</evidence>
<evidence type="ECO:0000256" key="5">
    <source>
        <dbReference type="ARBA" id="ARBA00023136"/>
    </source>
</evidence>
<keyword evidence="5 6" id="KW-0472">Membrane</keyword>
<keyword evidence="3 6" id="KW-0812">Transmembrane</keyword>
<keyword evidence="9" id="KW-1185">Reference proteome</keyword>
<accession>A0A3B4X0I6</accession>
<evidence type="ECO:0000256" key="1">
    <source>
        <dbReference type="ARBA" id="ARBA00004127"/>
    </source>
</evidence>
<dbReference type="AlphaFoldDB" id="A0A3B4X0I6"/>
<dbReference type="OrthoDB" id="9865811at2759"/>
<dbReference type="PANTHER" id="PTHR21324:SF7">
    <property type="entry name" value="TRANSMEMBRANE PROTEIN 150C"/>
    <property type="match status" value="1"/>
</dbReference>
<feature type="transmembrane region" description="Helical" evidence="6">
    <location>
        <begin position="195"/>
        <end position="212"/>
    </location>
</feature>
<evidence type="ECO:0000313" key="8">
    <source>
        <dbReference type="Ensembl" id="ENSSLDP00000009695.1"/>
    </source>
</evidence>
<evidence type="ECO:0000256" key="4">
    <source>
        <dbReference type="ARBA" id="ARBA00022989"/>
    </source>
</evidence>
<name>A0A3B4X0I6_SERLL</name>